<dbReference type="NCBIfam" id="NF001097">
    <property type="entry name" value="PRK00129.1"/>
    <property type="match status" value="1"/>
</dbReference>
<dbReference type="EMBL" id="DRWN01000003">
    <property type="protein sequence ID" value="HHK67546.1"/>
    <property type="molecule type" value="Genomic_DNA"/>
</dbReference>
<keyword evidence="7 11" id="KW-0547">Nucleotide-binding</keyword>
<feature type="binding site" evidence="11">
    <location>
        <position position="115"/>
    </location>
    <ligand>
        <name>5-phospho-alpha-D-ribose 1-diphosphate</name>
        <dbReference type="ChEBI" id="CHEBI:58017"/>
    </ligand>
</feature>
<dbReference type="GO" id="GO:0005525">
    <property type="term" value="F:GTP binding"/>
    <property type="evidence" value="ECO:0007669"/>
    <property type="project" value="UniProtKB-KW"/>
</dbReference>
<dbReference type="GO" id="GO:0044206">
    <property type="term" value="P:UMP salvage"/>
    <property type="evidence" value="ECO:0007669"/>
    <property type="project" value="UniProtKB-UniRule"/>
</dbReference>
<dbReference type="Gene3D" id="3.40.50.2020">
    <property type="match status" value="1"/>
</dbReference>
<dbReference type="CDD" id="cd06223">
    <property type="entry name" value="PRTases_typeI"/>
    <property type="match status" value="1"/>
</dbReference>
<comment type="caution">
    <text evidence="13">The sequence shown here is derived from an EMBL/GenBank/DDBJ whole genome shotgun (WGS) entry which is preliminary data.</text>
</comment>
<name>A0A7C5Q6R1_CALS0</name>
<dbReference type="InterPro" id="IPR029057">
    <property type="entry name" value="PRTase-like"/>
</dbReference>
<feature type="binding site" evidence="11">
    <location>
        <position position="218"/>
    </location>
    <ligand>
        <name>5-phospho-alpha-D-ribose 1-diphosphate</name>
        <dbReference type="ChEBI" id="CHEBI:58017"/>
    </ligand>
</feature>
<feature type="binding site" evidence="11">
    <location>
        <position position="212"/>
    </location>
    <ligand>
        <name>uracil</name>
        <dbReference type="ChEBI" id="CHEBI:17568"/>
    </ligand>
</feature>
<dbReference type="InterPro" id="IPR000836">
    <property type="entry name" value="PRTase_dom"/>
</dbReference>
<sequence length="225" mass="24955">MFYVVFVNIGSRLHVVNHPYAQMVLTKIRDKNTGQIEFRKGLVKLGRLLGFEIVRTFETKRRVVVTPLDKPAEGIDIPDADNVVLITVLRAAMPLTEGLLKVFPNARQGIVSARRVEETYRGGLNFDVEVSYVKIPAISENEVVIVADPMLATGSTVLRVLGEIAKRGRPKRIILATIISTEQAIERILKHDDKVEVFTVAVDKELNEHGFIVPGLGDAGERSFG</sequence>
<dbReference type="GO" id="GO:0006223">
    <property type="term" value="P:uracil salvage"/>
    <property type="evidence" value="ECO:0007669"/>
    <property type="project" value="InterPro"/>
</dbReference>
<keyword evidence="5 11" id="KW-0328">Glycosyltransferase</keyword>
<dbReference type="PANTHER" id="PTHR11608">
    <property type="entry name" value="BIFUNCTIONAL PROTEIN PYRR"/>
    <property type="match status" value="1"/>
</dbReference>
<evidence type="ECO:0000256" key="6">
    <source>
        <dbReference type="ARBA" id="ARBA00022679"/>
    </source>
</evidence>
<evidence type="ECO:0000256" key="7">
    <source>
        <dbReference type="ARBA" id="ARBA00022741"/>
    </source>
</evidence>
<keyword evidence="6 11" id="KW-0808">Transferase</keyword>
<evidence type="ECO:0000256" key="11">
    <source>
        <dbReference type="HAMAP-Rule" id="MF_01218"/>
    </source>
</evidence>
<keyword evidence="9 11" id="KW-0342">GTP-binding</keyword>
<evidence type="ECO:0000313" key="13">
    <source>
        <dbReference type="EMBL" id="HHK67546.1"/>
    </source>
</evidence>
<dbReference type="AlphaFoldDB" id="A0A7C5Q6R1"/>
<dbReference type="GO" id="GO:0004845">
    <property type="term" value="F:uracil phosphoribosyltransferase activity"/>
    <property type="evidence" value="ECO:0007669"/>
    <property type="project" value="UniProtKB-UniRule"/>
</dbReference>
<evidence type="ECO:0000256" key="8">
    <source>
        <dbReference type="ARBA" id="ARBA00022842"/>
    </source>
</evidence>
<proteinExistence type="inferred from homology"/>
<evidence type="ECO:0000256" key="3">
    <source>
        <dbReference type="ARBA" id="ARBA00011894"/>
    </source>
</evidence>
<feature type="domain" description="Phosphoribosyltransferase" evidence="12">
    <location>
        <begin position="15"/>
        <end position="225"/>
    </location>
</feature>
<organism evidence="13">
    <name type="scientific">Caldiarchaeum subterraneum</name>
    <dbReference type="NCBI Taxonomy" id="311458"/>
    <lineage>
        <taxon>Archaea</taxon>
        <taxon>Nitrososphaerota</taxon>
        <taxon>Candidatus Caldarchaeales</taxon>
        <taxon>Candidatus Caldarchaeaceae</taxon>
        <taxon>Candidatus Caldarchaeum</taxon>
    </lineage>
</organism>
<comment type="cofactor">
    <cofactor evidence="11">
        <name>Mg(2+)</name>
        <dbReference type="ChEBI" id="CHEBI:18420"/>
    </cofactor>
    <text evidence="11">Binds 1 Mg(2+) ion per subunit. The magnesium is bound as Mg-PRPP.</text>
</comment>
<comment type="pathway">
    <text evidence="1 11">Pyrimidine metabolism; UMP biosynthesis via salvage pathway; UMP from uracil: step 1/1.</text>
</comment>
<dbReference type="EC" id="2.4.2.9" evidence="3 11"/>
<evidence type="ECO:0000259" key="12">
    <source>
        <dbReference type="Pfam" id="PF14681"/>
    </source>
</evidence>
<dbReference type="HAMAP" id="MF_01218_A">
    <property type="entry name" value="Upp_A"/>
    <property type="match status" value="1"/>
</dbReference>
<comment type="activity regulation">
    <text evidence="11">Allosterically activated by GTP.</text>
</comment>
<keyword evidence="8 11" id="KW-0460">Magnesium</keyword>
<dbReference type="InterPro" id="IPR005765">
    <property type="entry name" value="UPRT"/>
</dbReference>
<comment type="catalytic activity">
    <reaction evidence="11">
        <text>UMP + diphosphate = 5-phospho-alpha-D-ribose 1-diphosphate + uracil</text>
        <dbReference type="Rhea" id="RHEA:13017"/>
        <dbReference type="ChEBI" id="CHEBI:17568"/>
        <dbReference type="ChEBI" id="CHEBI:33019"/>
        <dbReference type="ChEBI" id="CHEBI:57865"/>
        <dbReference type="ChEBI" id="CHEBI:58017"/>
        <dbReference type="EC" id="2.4.2.9"/>
    </reaction>
</comment>
<gene>
    <name evidence="11 13" type="primary">upp</name>
    <name evidence="13" type="ORF">ENM11_00100</name>
</gene>
<reference evidence="13" key="1">
    <citation type="journal article" date="2020" name="mSystems">
        <title>Genome- and Community-Level Interaction Insights into Carbon Utilization and Element Cycling Functions of Hydrothermarchaeota in Hydrothermal Sediment.</title>
        <authorList>
            <person name="Zhou Z."/>
            <person name="Liu Y."/>
            <person name="Xu W."/>
            <person name="Pan J."/>
            <person name="Luo Z.H."/>
            <person name="Li M."/>
        </authorList>
    </citation>
    <scope>NUCLEOTIDE SEQUENCE [LARGE SCALE GENOMIC DNA]</scope>
    <source>
        <strain evidence="13">SpSt-1056</strain>
    </source>
</reference>
<evidence type="ECO:0000256" key="1">
    <source>
        <dbReference type="ARBA" id="ARBA00005180"/>
    </source>
</evidence>
<feature type="binding site" evidence="11">
    <location>
        <begin position="217"/>
        <end position="219"/>
    </location>
    <ligand>
        <name>uracil</name>
        <dbReference type="ChEBI" id="CHEBI:17568"/>
    </ligand>
</feature>
<dbReference type="Pfam" id="PF14681">
    <property type="entry name" value="UPRTase"/>
    <property type="match status" value="1"/>
</dbReference>
<evidence type="ECO:0000256" key="10">
    <source>
        <dbReference type="ARBA" id="ARBA00031082"/>
    </source>
</evidence>
<dbReference type="InterPro" id="IPR034331">
    <property type="entry name" value="Upp_A"/>
</dbReference>
<evidence type="ECO:0000256" key="4">
    <source>
        <dbReference type="ARBA" id="ARBA00022533"/>
    </source>
</evidence>
<dbReference type="UniPathway" id="UPA00574">
    <property type="reaction ID" value="UER00636"/>
</dbReference>
<dbReference type="NCBIfam" id="TIGR01091">
    <property type="entry name" value="upp"/>
    <property type="match status" value="1"/>
</dbReference>
<accession>A0A7C5Q6R1</accession>
<dbReference type="PANTHER" id="PTHR11608:SF0">
    <property type="entry name" value="BIFUNCTIONAL PROTEIN PYRR"/>
    <property type="match status" value="1"/>
</dbReference>
<evidence type="ECO:0000256" key="9">
    <source>
        <dbReference type="ARBA" id="ARBA00023134"/>
    </source>
</evidence>
<dbReference type="SUPFAM" id="SSF53271">
    <property type="entry name" value="PRTase-like"/>
    <property type="match status" value="1"/>
</dbReference>
<feature type="binding site" evidence="11">
    <location>
        <begin position="40"/>
        <end position="44"/>
    </location>
    <ligand>
        <name>GTP</name>
        <dbReference type="ChEBI" id="CHEBI:37565"/>
    </ligand>
</feature>
<dbReference type="InterPro" id="IPR050137">
    <property type="entry name" value="PyrR_bifunctional"/>
</dbReference>
<keyword evidence="4 11" id="KW-0021">Allosteric enzyme</keyword>
<comment type="function">
    <text evidence="11">Catalyzes the conversion of uracil and 5-phospho-alpha-D-ribose 1-diphosphate (PRPP) to UMP and diphosphate.</text>
</comment>
<protein>
    <recommendedName>
        <fullName evidence="3 11">Uracil phosphoribosyltransferase</fullName>
        <ecNumber evidence="3 11">2.4.2.9</ecNumber>
    </recommendedName>
    <alternativeName>
        <fullName evidence="10 11">UMP pyrophosphorylase</fullName>
    </alternativeName>
    <alternativeName>
        <fullName evidence="11">UPRTase</fullName>
    </alternativeName>
</protein>
<feature type="binding site" evidence="11">
    <location>
        <position position="90"/>
    </location>
    <ligand>
        <name>5-phospho-alpha-D-ribose 1-diphosphate</name>
        <dbReference type="ChEBI" id="CHEBI:58017"/>
    </ligand>
</feature>
<evidence type="ECO:0000256" key="5">
    <source>
        <dbReference type="ARBA" id="ARBA00022676"/>
    </source>
</evidence>
<evidence type="ECO:0000256" key="2">
    <source>
        <dbReference type="ARBA" id="ARBA00009516"/>
    </source>
</evidence>
<dbReference type="GO" id="GO:0000287">
    <property type="term" value="F:magnesium ion binding"/>
    <property type="evidence" value="ECO:0007669"/>
    <property type="project" value="UniProtKB-UniRule"/>
</dbReference>
<feature type="binding site" evidence="11">
    <location>
        <begin position="148"/>
        <end position="156"/>
    </location>
    <ligand>
        <name>5-phospho-alpha-D-ribose 1-diphosphate</name>
        <dbReference type="ChEBI" id="CHEBI:58017"/>
    </ligand>
</feature>
<comment type="similarity">
    <text evidence="2 11">Belongs to the UPRTase family.</text>
</comment>